<protein>
    <submittedName>
        <fullName evidence="2">Uncharacterized protein</fullName>
    </submittedName>
</protein>
<dbReference type="EMBL" id="BJMM01000006">
    <property type="protein sequence ID" value="GEB49208.1"/>
    <property type="molecule type" value="Genomic_DNA"/>
</dbReference>
<evidence type="ECO:0000313" key="3">
    <source>
        <dbReference type="Proteomes" id="UP000319210"/>
    </source>
</evidence>
<sequence>MRPDAGYDSTVTRTLLTDPRCEWRIRPQGVVIPIDHTCRRRLDMPWPPSTSPSRRRGRSHRKPPCRGEAPGTVGEADSSRPAASATTYHVEPGSSDMTAPTRWGVTGELRTDR</sequence>
<gene>
    <name evidence="2" type="ORF">SCA03_17590</name>
</gene>
<proteinExistence type="predicted"/>
<comment type="caution">
    <text evidence="2">The sequence shown here is derived from an EMBL/GenBank/DDBJ whole genome shotgun (WGS) entry which is preliminary data.</text>
</comment>
<dbReference type="Proteomes" id="UP000319210">
    <property type="component" value="Unassembled WGS sequence"/>
</dbReference>
<organism evidence="2 3">
    <name type="scientific">Streptomyces cacaoi</name>
    <dbReference type="NCBI Taxonomy" id="1898"/>
    <lineage>
        <taxon>Bacteria</taxon>
        <taxon>Bacillati</taxon>
        <taxon>Actinomycetota</taxon>
        <taxon>Actinomycetes</taxon>
        <taxon>Kitasatosporales</taxon>
        <taxon>Streptomycetaceae</taxon>
        <taxon>Streptomyces</taxon>
    </lineage>
</organism>
<reference evidence="2 3" key="1">
    <citation type="submission" date="2019-06" db="EMBL/GenBank/DDBJ databases">
        <title>Whole genome shotgun sequence of Streptomyces cacaoi subsp. cacaoi NBRC 12748.</title>
        <authorList>
            <person name="Hosoyama A."/>
            <person name="Uohara A."/>
            <person name="Ohji S."/>
            <person name="Ichikawa N."/>
        </authorList>
    </citation>
    <scope>NUCLEOTIDE SEQUENCE [LARGE SCALE GENOMIC DNA]</scope>
    <source>
        <strain evidence="2 3">NBRC 12748</strain>
    </source>
</reference>
<name>A0A4Y3QXP4_STRCI</name>
<accession>A0A4Y3QXP4</accession>
<evidence type="ECO:0000313" key="2">
    <source>
        <dbReference type="EMBL" id="GEB49208.1"/>
    </source>
</evidence>
<feature type="compositionally biased region" description="Basic residues" evidence="1">
    <location>
        <begin position="53"/>
        <end position="64"/>
    </location>
</feature>
<feature type="region of interest" description="Disordered" evidence="1">
    <location>
        <begin position="40"/>
        <end position="113"/>
    </location>
</feature>
<evidence type="ECO:0000256" key="1">
    <source>
        <dbReference type="SAM" id="MobiDB-lite"/>
    </source>
</evidence>
<dbReference type="AlphaFoldDB" id="A0A4Y3QXP4"/>
<keyword evidence="3" id="KW-1185">Reference proteome</keyword>